<protein>
    <submittedName>
        <fullName evidence="2">Polysaccharide pyruvyl transferase family protein</fullName>
    </submittedName>
</protein>
<reference evidence="2 3" key="1">
    <citation type="submission" date="2020-06" db="EMBL/GenBank/DDBJ databases">
        <title>Genome mining for natural products.</title>
        <authorList>
            <person name="Zhang B."/>
            <person name="Shi J."/>
            <person name="Ge H."/>
        </authorList>
    </citation>
    <scope>NUCLEOTIDE SEQUENCE [LARGE SCALE GENOMIC DNA]</scope>
    <source>
        <strain evidence="2 3">NA00687</strain>
    </source>
</reference>
<keyword evidence="2" id="KW-0808">Transferase</keyword>
<evidence type="ECO:0000313" key="2">
    <source>
        <dbReference type="EMBL" id="QKW54861.1"/>
    </source>
</evidence>
<accession>A0A7H8NJY0</accession>
<dbReference type="InterPro" id="IPR007345">
    <property type="entry name" value="Polysacch_pyruvyl_Trfase"/>
</dbReference>
<dbReference type="GO" id="GO:0016740">
    <property type="term" value="F:transferase activity"/>
    <property type="evidence" value="ECO:0007669"/>
    <property type="project" value="UniProtKB-KW"/>
</dbReference>
<keyword evidence="3" id="KW-1185">Reference proteome</keyword>
<evidence type="ECO:0000313" key="3">
    <source>
        <dbReference type="Proteomes" id="UP000509303"/>
    </source>
</evidence>
<dbReference type="Pfam" id="PF04230">
    <property type="entry name" value="PS_pyruv_trans"/>
    <property type="match status" value="1"/>
</dbReference>
<name>A0A7H8NJY0_9ACTN</name>
<organism evidence="2 3">
    <name type="scientific">Streptomyces buecherae</name>
    <dbReference type="NCBI Taxonomy" id="2763006"/>
    <lineage>
        <taxon>Bacteria</taxon>
        <taxon>Bacillati</taxon>
        <taxon>Actinomycetota</taxon>
        <taxon>Actinomycetes</taxon>
        <taxon>Kitasatosporales</taxon>
        <taxon>Streptomycetaceae</taxon>
        <taxon>Streptomyces</taxon>
    </lineage>
</organism>
<sequence length="305" mass="31804">MTGWFSFLHGEVTAGDLLVADVVRDALRGASIPYDTAWSPTFRPAGLHLENVDPAAYTHLVFACGPLHSRRPAADGVPAPLLELHRRFAGCRRIAVGVSVVDPADPAVTGFDVVLARDEAAAATGAPDLSRHAPPPRAVPVVGVVVTEGQHEYGARRRHGEVARAIEAWAGGLDAARLPLDTRLDAQDWRLPASPDQVHAVFARLDAVVTTRLHGLVLGLRAGTPVLAVDPVAGGAKVSAQAAALGWPMVLPAERATAAELDQALDWCLSPAGRARARELADSAGAPRGPGLLADLLRHLAPGAG</sequence>
<proteinExistence type="predicted"/>
<feature type="domain" description="Polysaccharide pyruvyl transferase" evidence="1">
    <location>
        <begin position="192"/>
        <end position="230"/>
    </location>
</feature>
<gene>
    <name evidence="2" type="ORF">HUT08_29440</name>
</gene>
<evidence type="ECO:0000259" key="1">
    <source>
        <dbReference type="Pfam" id="PF04230"/>
    </source>
</evidence>
<dbReference type="Proteomes" id="UP000509303">
    <property type="component" value="Chromosome"/>
</dbReference>
<dbReference type="AlphaFoldDB" id="A0A7H8NJY0"/>
<dbReference type="EMBL" id="CP054929">
    <property type="protein sequence ID" value="QKW54861.1"/>
    <property type="molecule type" value="Genomic_DNA"/>
</dbReference>